<protein>
    <submittedName>
        <fullName evidence="1">28223_t:CDS:1</fullName>
    </submittedName>
</protein>
<feature type="non-terminal residue" evidence="1">
    <location>
        <position position="62"/>
    </location>
</feature>
<comment type="caution">
    <text evidence="1">The sequence shown here is derived from an EMBL/GenBank/DDBJ whole genome shotgun (WGS) entry which is preliminary data.</text>
</comment>
<dbReference type="EMBL" id="CAJVQC010030771">
    <property type="protein sequence ID" value="CAG8746576.1"/>
    <property type="molecule type" value="Genomic_DNA"/>
</dbReference>
<sequence length="62" mass="7414">MSVQFPDPTKTRQALEKTHITTYKNARKECKAIPQKRRRNTNILQDHPTSHQRRKINSRNLM</sequence>
<gene>
    <name evidence="1" type="ORF">RPERSI_LOCUS13726</name>
</gene>
<accession>A0ACA9QCA6</accession>
<evidence type="ECO:0000313" key="2">
    <source>
        <dbReference type="Proteomes" id="UP000789920"/>
    </source>
</evidence>
<keyword evidence="2" id="KW-1185">Reference proteome</keyword>
<organism evidence="1 2">
    <name type="scientific">Racocetra persica</name>
    <dbReference type="NCBI Taxonomy" id="160502"/>
    <lineage>
        <taxon>Eukaryota</taxon>
        <taxon>Fungi</taxon>
        <taxon>Fungi incertae sedis</taxon>
        <taxon>Mucoromycota</taxon>
        <taxon>Glomeromycotina</taxon>
        <taxon>Glomeromycetes</taxon>
        <taxon>Diversisporales</taxon>
        <taxon>Gigasporaceae</taxon>
        <taxon>Racocetra</taxon>
    </lineage>
</organism>
<name>A0ACA9QCA6_9GLOM</name>
<reference evidence="1" key="1">
    <citation type="submission" date="2021-06" db="EMBL/GenBank/DDBJ databases">
        <authorList>
            <person name="Kallberg Y."/>
            <person name="Tangrot J."/>
            <person name="Rosling A."/>
        </authorList>
    </citation>
    <scope>NUCLEOTIDE SEQUENCE</scope>
    <source>
        <strain evidence="1">MA461A</strain>
    </source>
</reference>
<dbReference type="Proteomes" id="UP000789920">
    <property type="component" value="Unassembled WGS sequence"/>
</dbReference>
<evidence type="ECO:0000313" key="1">
    <source>
        <dbReference type="EMBL" id="CAG8746576.1"/>
    </source>
</evidence>
<proteinExistence type="predicted"/>